<evidence type="ECO:0000313" key="3">
    <source>
        <dbReference type="Proteomes" id="UP000011680"/>
    </source>
</evidence>
<organism evidence="2 3">
    <name type="scientific">Halococcus thailandensis JCM 13552</name>
    <dbReference type="NCBI Taxonomy" id="1227457"/>
    <lineage>
        <taxon>Archaea</taxon>
        <taxon>Methanobacteriati</taxon>
        <taxon>Methanobacteriota</taxon>
        <taxon>Stenosarchaea group</taxon>
        <taxon>Halobacteria</taxon>
        <taxon>Halobacteriales</taxon>
        <taxon>Halococcaceae</taxon>
        <taxon>Halococcus</taxon>
    </lineage>
</organism>
<feature type="compositionally biased region" description="Polar residues" evidence="1">
    <location>
        <begin position="60"/>
        <end position="70"/>
    </location>
</feature>
<sequence>MSYDGRTRTFYDACEWSECYPDGPPDENEIETVVRSCRKPTTYHRPRDDSELCEHETDAPETSTNDTRISQDAIELIGSISSLTDLEEGQRVIWPNREQPLRVTKTTGKPDGMVGLQGPIGGEYQVEGRPEYPQPYYLPKAGYVSAIIRVRVAISVEAA</sequence>
<dbReference type="Proteomes" id="UP000011680">
    <property type="component" value="Unassembled WGS sequence"/>
</dbReference>
<reference evidence="2 3" key="1">
    <citation type="journal article" date="2014" name="PLoS Genet.">
        <title>Phylogenetically driven sequencing of extremely halophilic archaea reveals strategies for static and dynamic osmo-response.</title>
        <authorList>
            <person name="Becker E.A."/>
            <person name="Seitzer P.M."/>
            <person name="Tritt A."/>
            <person name="Larsen D."/>
            <person name="Krusor M."/>
            <person name="Yao A.I."/>
            <person name="Wu D."/>
            <person name="Madern D."/>
            <person name="Eisen J.A."/>
            <person name="Darling A.E."/>
            <person name="Facciotti M.T."/>
        </authorList>
    </citation>
    <scope>NUCLEOTIDE SEQUENCE [LARGE SCALE GENOMIC DNA]</scope>
    <source>
        <strain evidence="2 3">JCM 13552</strain>
    </source>
</reference>
<dbReference type="EMBL" id="AOMF01000100">
    <property type="protein sequence ID" value="EMA55986.1"/>
    <property type="molecule type" value="Genomic_DNA"/>
</dbReference>
<name>M0NDR9_9EURY</name>
<protein>
    <submittedName>
        <fullName evidence="2">Uncharacterized protein</fullName>
    </submittedName>
</protein>
<evidence type="ECO:0000256" key="1">
    <source>
        <dbReference type="SAM" id="MobiDB-lite"/>
    </source>
</evidence>
<feature type="compositionally biased region" description="Basic and acidic residues" evidence="1">
    <location>
        <begin position="45"/>
        <end position="58"/>
    </location>
</feature>
<feature type="region of interest" description="Disordered" evidence="1">
    <location>
        <begin position="38"/>
        <end position="70"/>
    </location>
</feature>
<dbReference type="AlphaFoldDB" id="M0NDR9"/>
<proteinExistence type="predicted"/>
<evidence type="ECO:0000313" key="2">
    <source>
        <dbReference type="EMBL" id="EMA55986.1"/>
    </source>
</evidence>
<dbReference type="STRING" id="1227457.C451_04531"/>
<keyword evidence="3" id="KW-1185">Reference proteome</keyword>
<comment type="caution">
    <text evidence="2">The sequence shown here is derived from an EMBL/GenBank/DDBJ whole genome shotgun (WGS) entry which is preliminary data.</text>
</comment>
<gene>
    <name evidence="2" type="ORF">C451_04531</name>
</gene>
<accession>M0NDR9</accession>